<dbReference type="PANTHER" id="PTHR44688">
    <property type="entry name" value="DNA-BINDING TRANSCRIPTIONAL ACTIVATOR DEVR_DOSR"/>
    <property type="match status" value="1"/>
</dbReference>
<feature type="transmembrane region" description="Helical" evidence="4">
    <location>
        <begin position="286"/>
        <end position="307"/>
    </location>
</feature>
<evidence type="ECO:0000313" key="6">
    <source>
        <dbReference type="EMBL" id="RDB70804.1"/>
    </source>
</evidence>
<feature type="transmembrane region" description="Helical" evidence="4">
    <location>
        <begin position="146"/>
        <end position="165"/>
    </location>
</feature>
<protein>
    <recommendedName>
        <fullName evidence="5">HTH luxR-type domain-containing protein</fullName>
    </recommendedName>
</protein>
<dbReference type="AlphaFoldDB" id="A0A3N0IVH6"/>
<keyword evidence="1" id="KW-0805">Transcription regulation</keyword>
<reference evidence="7" key="3">
    <citation type="journal article" date="2019" name="Microbiol. Resour. Announc.">
        <title>Draft Genome Sequences of Type Strains of Gordonibacter faecihominis, Paraeggerthella hongkongensis, Parvibacter caecicola,Slackia equolifaciens, Slackia faecicanis, and Slackia isoflavoniconvertens.</title>
        <authorList>
            <person name="Danylec N."/>
            <person name="Stoll D.A."/>
            <person name="Dotsch A."/>
            <person name="Huch M."/>
        </authorList>
    </citation>
    <scope>NUCLEOTIDE SEQUENCE</scope>
    <source>
        <strain evidence="7">DSM 16107</strain>
    </source>
</reference>
<feature type="transmembrane region" description="Helical" evidence="4">
    <location>
        <begin position="12"/>
        <end position="32"/>
    </location>
</feature>
<dbReference type="EMBL" id="PPTT01000004">
    <property type="protein sequence ID" value="RDB70804.1"/>
    <property type="molecule type" value="Genomic_DNA"/>
</dbReference>
<feature type="transmembrane region" description="Helical" evidence="4">
    <location>
        <begin position="114"/>
        <end position="134"/>
    </location>
</feature>
<evidence type="ECO:0000256" key="1">
    <source>
        <dbReference type="ARBA" id="ARBA00023015"/>
    </source>
</evidence>
<feature type="domain" description="HTH luxR-type" evidence="5">
    <location>
        <begin position="405"/>
        <end position="470"/>
    </location>
</feature>
<feature type="transmembrane region" description="Helical" evidence="4">
    <location>
        <begin position="327"/>
        <end position="343"/>
    </location>
</feature>
<feature type="transmembrane region" description="Helical" evidence="4">
    <location>
        <begin position="236"/>
        <end position="255"/>
    </location>
</feature>
<dbReference type="SUPFAM" id="SSF46894">
    <property type="entry name" value="C-terminal effector domain of the bipartite response regulators"/>
    <property type="match status" value="1"/>
</dbReference>
<name>A0A3N0IVH6_9ACTN</name>
<dbReference type="CDD" id="cd06170">
    <property type="entry name" value="LuxR_C_like"/>
    <property type="match status" value="1"/>
</dbReference>
<dbReference type="InterPro" id="IPR036388">
    <property type="entry name" value="WH-like_DNA-bd_sf"/>
</dbReference>
<dbReference type="EMBL" id="QICC01000054">
    <property type="protein sequence ID" value="RNM40988.1"/>
    <property type="molecule type" value="Genomic_DNA"/>
</dbReference>
<feature type="transmembrane region" description="Helical" evidence="4">
    <location>
        <begin position="171"/>
        <end position="189"/>
    </location>
</feature>
<feature type="transmembrane region" description="Helical" evidence="4">
    <location>
        <begin position="210"/>
        <end position="230"/>
    </location>
</feature>
<dbReference type="Gene3D" id="1.10.10.10">
    <property type="entry name" value="Winged helix-like DNA-binding domain superfamily/Winged helix DNA-binding domain"/>
    <property type="match status" value="1"/>
</dbReference>
<dbReference type="InterPro" id="IPR016032">
    <property type="entry name" value="Sig_transdc_resp-reg_C-effctor"/>
</dbReference>
<dbReference type="PRINTS" id="PR00038">
    <property type="entry name" value="HTHLUXR"/>
</dbReference>
<comment type="caution">
    <text evidence="7">The sequence shown here is derived from an EMBL/GenBank/DDBJ whole genome shotgun (WGS) entry which is preliminary data.</text>
</comment>
<dbReference type="RefSeq" id="WP_114545354.1">
    <property type="nucleotide sequence ID" value="NZ_JAJCHC010000009.1"/>
</dbReference>
<keyword evidence="4" id="KW-0472">Membrane</keyword>
<feature type="transmembrane region" description="Helical" evidence="4">
    <location>
        <begin position="262"/>
        <end position="280"/>
    </location>
</feature>
<dbReference type="Pfam" id="PF00196">
    <property type="entry name" value="GerE"/>
    <property type="match status" value="1"/>
</dbReference>
<sequence>MEMPTNEARNNVNGFLVMGASLFWASTGVQLLPKGGGQAGVGSPAYDPSLTTYVLFLCLAALVGAATLARSRFAAKRTQRALVIVALAAGALSFVLSFLAGFVPQSVQVPYDLAWTFIRAVETAGLMLLWGLAFASLDKRTAGQTVILTVLCTMFLYCCLLGMHVQIPQARLTQVAYLASALVLLSGRVTFSNKMRAPVEGQRRSIRGFYASRAAFGFFSGLIGSLMMLVEVRQSDALIIASMAIIIGLLFACFFSKDGLYTALPVFPLIVAGLLFLPFLSSGMDAAGGVAAPIIWTSWIVLTSFQLSDLKERYGMSEVEVCFSEKAALTIAWAVGMTMGRFATNMPSGAVDGQIVMYASVAVAYTAVLFAIYSIFRLVYTRKEAELRDEMALSEAERMERIYDDIVEEFGLSARERQVMAMLAQGYTRTFIKDELVISEGTARAHIAHVYQKLDVHKKDELLSLIKSRT</sequence>
<dbReference type="PROSITE" id="PS50043">
    <property type="entry name" value="HTH_LUXR_2"/>
    <property type="match status" value="1"/>
</dbReference>
<proteinExistence type="predicted"/>
<dbReference type="GO" id="GO:0006355">
    <property type="term" value="P:regulation of DNA-templated transcription"/>
    <property type="evidence" value="ECO:0007669"/>
    <property type="project" value="InterPro"/>
</dbReference>
<evidence type="ECO:0000259" key="5">
    <source>
        <dbReference type="PROSITE" id="PS50043"/>
    </source>
</evidence>
<keyword evidence="8" id="KW-1185">Reference proteome</keyword>
<reference evidence="6 8" key="1">
    <citation type="journal article" date="2018" name="Elife">
        <title>Discovery and characterization of a prevalent human gut bacterial enzyme sufficient for the inactivation of a family of plant toxins.</title>
        <authorList>
            <person name="Koppel N."/>
            <person name="Bisanz J.E."/>
            <person name="Pandelia M.E."/>
            <person name="Turnbaugh P.J."/>
            <person name="Balskus E.P."/>
        </authorList>
    </citation>
    <scope>NUCLEOTIDE SEQUENCE [LARGE SCALE GENOMIC DNA]</scope>
    <source>
        <strain evidence="6 8">DSM 16107</strain>
    </source>
</reference>
<dbReference type="PANTHER" id="PTHR44688:SF16">
    <property type="entry name" value="DNA-BINDING TRANSCRIPTIONAL ACTIVATOR DEVR_DOSR"/>
    <property type="match status" value="1"/>
</dbReference>
<feature type="transmembrane region" description="Helical" evidence="4">
    <location>
        <begin position="81"/>
        <end position="102"/>
    </location>
</feature>
<feature type="transmembrane region" description="Helical" evidence="4">
    <location>
        <begin position="52"/>
        <end position="69"/>
    </location>
</feature>
<gene>
    <name evidence="6" type="ORF">C1876_03595</name>
    <name evidence="7" type="ORF">DMP09_11835</name>
</gene>
<dbReference type="InterPro" id="IPR000792">
    <property type="entry name" value="Tscrpt_reg_LuxR_C"/>
</dbReference>
<evidence type="ECO:0000313" key="7">
    <source>
        <dbReference type="EMBL" id="RNM40988.1"/>
    </source>
</evidence>
<evidence type="ECO:0000256" key="2">
    <source>
        <dbReference type="ARBA" id="ARBA00023125"/>
    </source>
</evidence>
<evidence type="ECO:0000313" key="9">
    <source>
        <dbReference type="Proteomes" id="UP000270112"/>
    </source>
</evidence>
<dbReference type="SMART" id="SM00421">
    <property type="entry name" value="HTH_LUXR"/>
    <property type="match status" value="1"/>
</dbReference>
<evidence type="ECO:0000313" key="8">
    <source>
        <dbReference type="Proteomes" id="UP000253817"/>
    </source>
</evidence>
<organism evidence="7 9">
    <name type="scientific">Eggerthella sinensis</name>
    <dbReference type="NCBI Taxonomy" id="242230"/>
    <lineage>
        <taxon>Bacteria</taxon>
        <taxon>Bacillati</taxon>
        <taxon>Actinomycetota</taxon>
        <taxon>Coriobacteriia</taxon>
        <taxon>Eggerthellales</taxon>
        <taxon>Eggerthellaceae</taxon>
        <taxon>Eggerthella</taxon>
    </lineage>
</organism>
<dbReference type="Proteomes" id="UP000253817">
    <property type="component" value="Unassembled WGS sequence"/>
</dbReference>
<accession>A0A3N0IVH6</accession>
<reference evidence="9" key="2">
    <citation type="submission" date="2018-05" db="EMBL/GenBank/DDBJ databases">
        <title>Genome Sequencing of selected type strains of the family Eggerthellaceae.</title>
        <authorList>
            <person name="Danylec N."/>
            <person name="Stoll D.A."/>
            <person name="Doetsch A."/>
            <person name="Huch M."/>
        </authorList>
    </citation>
    <scope>NUCLEOTIDE SEQUENCE [LARGE SCALE GENOMIC DNA]</scope>
    <source>
        <strain evidence="9">DSM 16107</strain>
    </source>
</reference>
<keyword evidence="2" id="KW-0238">DNA-binding</keyword>
<dbReference type="OrthoDB" id="134985at2"/>
<feature type="transmembrane region" description="Helical" evidence="4">
    <location>
        <begin position="355"/>
        <end position="380"/>
    </location>
</feature>
<keyword evidence="3" id="KW-0804">Transcription</keyword>
<dbReference type="GO" id="GO:0003677">
    <property type="term" value="F:DNA binding"/>
    <property type="evidence" value="ECO:0007669"/>
    <property type="project" value="UniProtKB-KW"/>
</dbReference>
<dbReference type="Proteomes" id="UP000270112">
    <property type="component" value="Unassembled WGS sequence"/>
</dbReference>
<keyword evidence="4" id="KW-1133">Transmembrane helix</keyword>
<evidence type="ECO:0000256" key="3">
    <source>
        <dbReference type="ARBA" id="ARBA00023163"/>
    </source>
</evidence>
<keyword evidence="4" id="KW-0812">Transmembrane</keyword>
<evidence type="ECO:0000256" key="4">
    <source>
        <dbReference type="SAM" id="Phobius"/>
    </source>
</evidence>